<dbReference type="GO" id="GO:0003677">
    <property type="term" value="F:DNA binding"/>
    <property type="evidence" value="ECO:0007669"/>
    <property type="project" value="InterPro"/>
</dbReference>
<dbReference type="PROSITE" id="PS51740">
    <property type="entry name" value="SPOVT_ABRB"/>
    <property type="match status" value="1"/>
</dbReference>
<proteinExistence type="predicted"/>
<protein>
    <recommendedName>
        <fullName evidence="1">SpoVT-AbrB domain-containing protein</fullName>
    </recommendedName>
</protein>
<evidence type="ECO:0000259" key="1">
    <source>
        <dbReference type="PROSITE" id="PS51740"/>
    </source>
</evidence>
<organism evidence="2 3">
    <name type="scientific">Candidatus Methanoperedens nitratireducens</name>
    <dbReference type="NCBI Taxonomy" id="1392998"/>
    <lineage>
        <taxon>Archaea</taxon>
        <taxon>Methanobacteriati</taxon>
        <taxon>Methanobacteriota</taxon>
        <taxon>Stenosarchaea group</taxon>
        <taxon>Methanomicrobia</taxon>
        <taxon>Methanosarcinales</taxon>
        <taxon>ANME-2 cluster</taxon>
        <taxon>Candidatus Methanoperedentaceae</taxon>
        <taxon>Candidatus Methanoperedens</taxon>
    </lineage>
</organism>
<dbReference type="Pfam" id="PF04014">
    <property type="entry name" value="MazE_antitoxin"/>
    <property type="match status" value="1"/>
</dbReference>
<dbReference type="SUPFAM" id="SSF89447">
    <property type="entry name" value="AbrB/MazE/MraZ-like"/>
    <property type="match status" value="1"/>
</dbReference>
<dbReference type="EMBL" id="LKCM01000125">
    <property type="protein sequence ID" value="KPQ43838.1"/>
    <property type="molecule type" value="Genomic_DNA"/>
</dbReference>
<dbReference type="InterPro" id="IPR007159">
    <property type="entry name" value="SpoVT-AbrB_dom"/>
</dbReference>
<name>A0A0P8AHD1_9EURY</name>
<dbReference type="SMART" id="SM00966">
    <property type="entry name" value="SpoVT_AbrB"/>
    <property type="match status" value="1"/>
</dbReference>
<dbReference type="AlphaFoldDB" id="A0A0P8AHD1"/>
<evidence type="ECO:0000313" key="3">
    <source>
        <dbReference type="Proteomes" id="UP000050360"/>
    </source>
</evidence>
<sequence length="87" mass="10040">MEIVTIDNSGRLVIPEFIRKKLHLTKDVPLLITELDDDKILIKKLDRDEIEKKLREELKGSDIDKIAREVRTEVNEAAKKKYAAILG</sequence>
<gene>
    <name evidence="2" type="ORF">MPEBLZ_01619</name>
</gene>
<evidence type="ECO:0000313" key="2">
    <source>
        <dbReference type="EMBL" id="KPQ43838.1"/>
    </source>
</evidence>
<dbReference type="Gene3D" id="2.10.260.10">
    <property type="match status" value="1"/>
</dbReference>
<dbReference type="InterPro" id="IPR037914">
    <property type="entry name" value="SpoVT-AbrB_sf"/>
</dbReference>
<comment type="caution">
    <text evidence="2">The sequence shown here is derived from an EMBL/GenBank/DDBJ whole genome shotgun (WGS) entry which is preliminary data.</text>
</comment>
<accession>A0A0P8AHD1</accession>
<reference evidence="2 3" key="1">
    <citation type="submission" date="2015-09" db="EMBL/GenBank/DDBJ databases">
        <title>A metagenomics-based metabolic model of nitrate-dependent anaerobic oxidation of methane by Methanoperedens-like archaea.</title>
        <authorList>
            <person name="Arshad A."/>
            <person name="Speth D.R."/>
            <person name="De Graaf R.M."/>
            <person name="Op Den Camp H.J."/>
            <person name="Jetten M.S."/>
            <person name="Welte C.U."/>
        </authorList>
    </citation>
    <scope>NUCLEOTIDE SEQUENCE [LARGE SCALE GENOMIC DNA]</scope>
</reference>
<dbReference type="Proteomes" id="UP000050360">
    <property type="component" value="Unassembled WGS sequence"/>
</dbReference>
<feature type="domain" description="SpoVT-AbrB" evidence="1">
    <location>
        <begin position="1"/>
        <end position="47"/>
    </location>
</feature>